<feature type="domain" description="ATP-grasp" evidence="2">
    <location>
        <begin position="337"/>
        <end position="583"/>
    </location>
</feature>
<dbReference type="Gene3D" id="3.30.1490.20">
    <property type="entry name" value="ATP-grasp fold, A domain"/>
    <property type="match status" value="1"/>
</dbReference>
<dbReference type="InterPro" id="IPR000182">
    <property type="entry name" value="GNAT_dom"/>
</dbReference>
<keyword evidence="1" id="KW-0067">ATP-binding</keyword>
<dbReference type="SUPFAM" id="SSF55729">
    <property type="entry name" value="Acyl-CoA N-acyltransferases (Nat)"/>
    <property type="match status" value="1"/>
</dbReference>
<dbReference type="RefSeq" id="WP_218044642.1">
    <property type="nucleotide sequence ID" value="NZ_QRDW01000003.1"/>
</dbReference>
<dbReference type="PROSITE" id="PS51186">
    <property type="entry name" value="GNAT"/>
    <property type="match status" value="1"/>
</dbReference>
<evidence type="ECO:0000259" key="2">
    <source>
        <dbReference type="PROSITE" id="PS50975"/>
    </source>
</evidence>
<keyword evidence="5" id="KW-1185">Reference proteome</keyword>
<dbReference type="Pfam" id="PF08443">
    <property type="entry name" value="RimK"/>
    <property type="match status" value="1"/>
</dbReference>
<dbReference type="GO" id="GO:0009432">
    <property type="term" value="P:SOS response"/>
    <property type="evidence" value="ECO:0007669"/>
    <property type="project" value="TreeGrafter"/>
</dbReference>
<gene>
    <name evidence="4" type="ORF">DFP90_103414</name>
</gene>
<dbReference type="SUPFAM" id="SSF56059">
    <property type="entry name" value="Glutathione synthetase ATP-binding domain-like"/>
    <property type="match status" value="1"/>
</dbReference>
<keyword evidence="1" id="KW-0547">Nucleotide-binding</keyword>
<evidence type="ECO:0000313" key="5">
    <source>
        <dbReference type="Proteomes" id="UP000256845"/>
    </source>
</evidence>
<dbReference type="Gene3D" id="3.30.470.20">
    <property type="entry name" value="ATP-grasp fold, B domain"/>
    <property type="match status" value="2"/>
</dbReference>
<evidence type="ECO:0000313" key="4">
    <source>
        <dbReference type="EMBL" id="RED51611.1"/>
    </source>
</evidence>
<dbReference type="GO" id="GO:0005737">
    <property type="term" value="C:cytoplasm"/>
    <property type="evidence" value="ECO:0007669"/>
    <property type="project" value="TreeGrafter"/>
</dbReference>
<dbReference type="EMBL" id="QRDW01000003">
    <property type="protein sequence ID" value="RED51611.1"/>
    <property type="molecule type" value="Genomic_DNA"/>
</dbReference>
<dbReference type="InterPro" id="IPR013651">
    <property type="entry name" value="ATP-grasp_RimK-type"/>
</dbReference>
<dbReference type="PANTHER" id="PTHR21621">
    <property type="entry name" value="RIBOSOMAL PROTEIN S6 MODIFICATION PROTEIN"/>
    <property type="match status" value="1"/>
</dbReference>
<dbReference type="PANTHER" id="PTHR21621:SF0">
    <property type="entry name" value="BETA-CITRYLGLUTAMATE SYNTHASE B-RELATED"/>
    <property type="match status" value="1"/>
</dbReference>
<keyword evidence="4" id="KW-0808">Transferase</keyword>
<dbReference type="Pfam" id="PF00583">
    <property type="entry name" value="Acetyltransf_1"/>
    <property type="match status" value="1"/>
</dbReference>
<dbReference type="GO" id="GO:0018169">
    <property type="term" value="F:ribosomal S6-glutamic acid ligase activity"/>
    <property type="evidence" value="ECO:0007669"/>
    <property type="project" value="TreeGrafter"/>
</dbReference>
<dbReference type="GO" id="GO:0005524">
    <property type="term" value="F:ATP binding"/>
    <property type="evidence" value="ECO:0007669"/>
    <property type="project" value="UniProtKB-UniRule"/>
</dbReference>
<dbReference type="CDD" id="cd04301">
    <property type="entry name" value="NAT_SF"/>
    <property type="match status" value="1"/>
</dbReference>
<evidence type="ECO:0000259" key="3">
    <source>
        <dbReference type="PROSITE" id="PS51186"/>
    </source>
</evidence>
<evidence type="ECO:0000256" key="1">
    <source>
        <dbReference type="PROSITE-ProRule" id="PRU00409"/>
    </source>
</evidence>
<dbReference type="InterPro" id="IPR016181">
    <property type="entry name" value="Acyl_CoA_acyltransferase"/>
</dbReference>
<reference evidence="4 5" key="1">
    <citation type="submission" date="2018-07" db="EMBL/GenBank/DDBJ databases">
        <title>Genomic Encyclopedia of Type Strains, Phase III (KMG-III): the genomes of soil and plant-associated and newly described type strains.</title>
        <authorList>
            <person name="Whitman W."/>
        </authorList>
    </citation>
    <scope>NUCLEOTIDE SEQUENCE [LARGE SCALE GENOMIC DNA]</scope>
    <source>
        <strain evidence="4 5">CECT 8488</strain>
    </source>
</reference>
<dbReference type="Gene3D" id="3.40.630.30">
    <property type="match status" value="1"/>
</dbReference>
<dbReference type="GO" id="GO:0016747">
    <property type="term" value="F:acyltransferase activity, transferring groups other than amino-acyl groups"/>
    <property type="evidence" value="ECO:0007669"/>
    <property type="project" value="InterPro"/>
</dbReference>
<sequence length="583" mass="64117">MVMTQETPEKDPFDFEKMASLRHWGKIDEQNLPDSIGAECVVDCGWGRLIFGQTFATAEMLASALQAEETGKRDVALYIRDPHVVMSHAPQEMFLDPSHTYRLALAPDMREEPPHDMVRLRLLDPDADEDAVNRIYRTRNMVPVRPGYFAEKSIDPTFIFLVAESTENGEIVGVVTGIDHRAAFNDPDNGASLWSLAVDPQASQPGIGELLVSGLAARFAVQGRAFMDLSVMHDNVHAIALYEKLGFERVPVYCLKKKNPINEKLFIGPSPEEQLNIYARIIVDEARRRGIQVTLDDAEGGLFTLNLGGRSIACRESLSELTSAVAMSRCDDKAVTHRLLNAAGLRTPAQITVTDPENASHFLQEHRRVVVKPARGEQGRGIFVDIRDPVDLEDAITKAGQYCEKVLVEEMVEGEDLRIIVIDNRVVAGAVRRPARIQGDGVHNITDLIAKQSRRRAAATDGESTIPADEETQRCVETAGYQLQDVLPEGTELSVRKTANLHTGGTIHDVTDHLHPALVSAAVKAAQALDIPVVGLDLMVPSITGPGYHIIEANERPGLANHEPQPTAERFVDLLFPQSRAVS</sequence>
<dbReference type="PROSITE" id="PS50975">
    <property type="entry name" value="ATP_GRASP"/>
    <property type="match status" value="1"/>
</dbReference>
<dbReference type="Proteomes" id="UP000256845">
    <property type="component" value="Unassembled WGS sequence"/>
</dbReference>
<protein>
    <submittedName>
        <fullName evidence="4">GNAT-family acetyltransferase (TIGR03103 family)</fullName>
    </submittedName>
</protein>
<proteinExistence type="predicted"/>
<dbReference type="InterPro" id="IPR017534">
    <property type="entry name" value="GNAT-acetyltransferase"/>
</dbReference>
<dbReference type="NCBIfam" id="TIGR03103">
    <property type="entry name" value="trio_acet_GNAT"/>
    <property type="match status" value="1"/>
</dbReference>
<feature type="domain" description="N-acetyltransferase" evidence="3">
    <location>
        <begin position="107"/>
        <end position="268"/>
    </location>
</feature>
<dbReference type="InterPro" id="IPR013815">
    <property type="entry name" value="ATP_grasp_subdomain_1"/>
</dbReference>
<dbReference type="GO" id="GO:0046872">
    <property type="term" value="F:metal ion binding"/>
    <property type="evidence" value="ECO:0007669"/>
    <property type="project" value="InterPro"/>
</dbReference>
<accession>A0A3D9HQM2</accession>
<dbReference type="AlphaFoldDB" id="A0A3D9HQM2"/>
<dbReference type="InterPro" id="IPR011761">
    <property type="entry name" value="ATP-grasp"/>
</dbReference>
<organism evidence="4 5">
    <name type="scientific">Aestuariispira insulae</name>
    <dbReference type="NCBI Taxonomy" id="1461337"/>
    <lineage>
        <taxon>Bacteria</taxon>
        <taxon>Pseudomonadati</taxon>
        <taxon>Pseudomonadota</taxon>
        <taxon>Alphaproteobacteria</taxon>
        <taxon>Rhodospirillales</taxon>
        <taxon>Kiloniellaceae</taxon>
        <taxon>Aestuariispira</taxon>
    </lineage>
</organism>
<comment type="caution">
    <text evidence="4">The sequence shown here is derived from an EMBL/GenBank/DDBJ whole genome shotgun (WGS) entry which is preliminary data.</text>
</comment>
<name>A0A3D9HQM2_9PROT</name>